<gene>
    <name evidence="5" type="primary">At1g79990</name>
    <name evidence="5" type="ORF">Zm00014a_019988</name>
</gene>
<sequence>MADLLSFLKTILEAGFSIMSALEKAGHNADDCRRIGQLLQTLSTIANAEYLEDNTTKGLKETLQRASEIVKTCNRNTLVSRAFKANQIADELRGVCIDILLNLNTVLLANVADIKKTVTHNNSMLAQILEICDANPDVRLLRQKARTDPALERSAARKAREDESSTHAAHAQTYCNSSDNNSYQNENKRETKRTDLDRPGFKTEKDNAPVDSKVPRASLSDGGSIKSTPVKSVIGQGGPSIVKKAHSSNPTDGDGSSKKMKKEIKKVDGCNTTRPQVKNGTNNEPADRKGPHASLSACSVNSTSLKSVIAQDGPRIANKIISKLPEDMTVVTSIDGHPTKTWIVMTYKGGKVSIWDYQEKKTVMELKVNEESGKIARIAHGISQNFKETGVPHSVCSAKFIAQGKWLVVGNSDGYIYVYTYTDTKLKEAKKFRAHDNSVDVLAVHPTEAYLLSSSAYGKTIKLWSWGVRSLKFNPRDTNTFACVTYEDKVKVGDIKNPSGLTTILKGPLKADYCFSHSHLHLMVTLSQTSPDAQIYGTEAGLIMLLSHVCENQIRNLKTGKVDQTLSLSGGKLLACHPTLPILVTALDDGTVCFWDASIYRLVEKVQITDSCALDLVFIADINGSARAY</sequence>
<dbReference type="InterPro" id="IPR059179">
    <property type="entry name" value="MLKL-like_MCAfunc"/>
</dbReference>
<feature type="compositionally biased region" description="Basic and acidic residues" evidence="4">
    <location>
        <begin position="186"/>
        <end position="208"/>
    </location>
</feature>
<comment type="caution">
    <text evidence="5">The sequence shown here is derived from an EMBL/GenBank/DDBJ whole genome shotgun (WGS) entry which is preliminary data.</text>
</comment>
<name>A0A3L6GCT0_MAIZE</name>
<dbReference type="InterPro" id="IPR001680">
    <property type="entry name" value="WD40_rpt"/>
</dbReference>
<feature type="compositionally biased region" description="Polar residues" evidence="4">
    <location>
        <begin position="173"/>
        <end position="185"/>
    </location>
</feature>
<proteinExistence type="predicted"/>
<dbReference type="AlphaFoldDB" id="A0A3L6GCT0"/>
<keyword evidence="2" id="KW-0677">Repeat</keyword>
<reference evidence="5 6" key="1">
    <citation type="journal article" date="2018" name="Nat. Genet.">
        <title>Extensive intraspecific gene order and gene structural variations between Mo17 and other maize genomes.</title>
        <authorList>
            <person name="Sun S."/>
            <person name="Zhou Y."/>
            <person name="Chen J."/>
            <person name="Shi J."/>
            <person name="Zhao H."/>
            <person name="Zhao H."/>
            <person name="Song W."/>
            <person name="Zhang M."/>
            <person name="Cui Y."/>
            <person name="Dong X."/>
            <person name="Liu H."/>
            <person name="Ma X."/>
            <person name="Jiao Y."/>
            <person name="Wang B."/>
            <person name="Wei X."/>
            <person name="Stein J.C."/>
            <person name="Glaubitz J.C."/>
            <person name="Lu F."/>
            <person name="Yu G."/>
            <person name="Liang C."/>
            <person name="Fengler K."/>
            <person name="Li B."/>
            <person name="Rafalski A."/>
            <person name="Schnable P.S."/>
            <person name="Ware D.H."/>
            <person name="Buckler E.S."/>
            <person name="Lai J."/>
        </authorList>
    </citation>
    <scope>NUCLEOTIDE SEQUENCE [LARGE SCALE GENOMIC DNA]</scope>
    <source>
        <strain evidence="6">cv. Missouri 17</strain>
        <tissue evidence="5">Seedling</tissue>
    </source>
</reference>
<feature type="compositionally biased region" description="Basic and acidic residues" evidence="4">
    <location>
        <begin position="145"/>
        <end position="165"/>
    </location>
</feature>
<evidence type="ECO:0000313" key="6">
    <source>
        <dbReference type="Proteomes" id="UP000251960"/>
    </source>
</evidence>
<organism evidence="5 6">
    <name type="scientific">Zea mays</name>
    <name type="common">Maize</name>
    <dbReference type="NCBI Taxonomy" id="4577"/>
    <lineage>
        <taxon>Eukaryota</taxon>
        <taxon>Viridiplantae</taxon>
        <taxon>Streptophyta</taxon>
        <taxon>Embryophyta</taxon>
        <taxon>Tracheophyta</taxon>
        <taxon>Spermatophyta</taxon>
        <taxon>Magnoliopsida</taxon>
        <taxon>Liliopsida</taxon>
        <taxon>Poales</taxon>
        <taxon>Poaceae</taxon>
        <taxon>PACMAD clade</taxon>
        <taxon>Panicoideae</taxon>
        <taxon>Andropogonodae</taxon>
        <taxon>Andropogoneae</taxon>
        <taxon>Tripsacinae</taxon>
        <taxon>Zea</taxon>
    </lineage>
</organism>
<dbReference type="GO" id="GO:0007166">
    <property type="term" value="P:cell surface receptor signaling pathway"/>
    <property type="evidence" value="ECO:0007669"/>
    <property type="project" value="InterPro"/>
</dbReference>
<dbReference type="InterPro" id="IPR036537">
    <property type="entry name" value="Adaptor_Cbl_N_dom_sf"/>
</dbReference>
<dbReference type="ExpressionAtlas" id="A0A3L6GCT0">
    <property type="expression patterns" value="baseline and differential"/>
</dbReference>
<dbReference type="Pfam" id="PF00400">
    <property type="entry name" value="WD40"/>
    <property type="match status" value="3"/>
</dbReference>
<feature type="region of interest" description="Disordered" evidence="4">
    <location>
        <begin position="145"/>
        <end position="295"/>
    </location>
</feature>
<dbReference type="SUPFAM" id="SSF50978">
    <property type="entry name" value="WD40 repeat-like"/>
    <property type="match status" value="1"/>
</dbReference>
<dbReference type="PANTHER" id="PTHR19876">
    <property type="entry name" value="COATOMER"/>
    <property type="match status" value="1"/>
</dbReference>
<evidence type="ECO:0000256" key="2">
    <source>
        <dbReference type="ARBA" id="ARBA00022737"/>
    </source>
</evidence>
<evidence type="ECO:0000313" key="5">
    <source>
        <dbReference type="EMBL" id="PWZ44875.1"/>
    </source>
</evidence>
<evidence type="ECO:0000256" key="1">
    <source>
        <dbReference type="ARBA" id="ARBA00022574"/>
    </source>
</evidence>
<dbReference type="SMART" id="SM00320">
    <property type="entry name" value="WD40"/>
    <property type="match status" value="4"/>
</dbReference>
<feature type="repeat" description="WD" evidence="3">
    <location>
        <begin position="432"/>
        <end position="465"/>
    </location>
</feature>
<dbReference type="EMBL" id="NCVQ01000002">
    <property type="protein sequence ID" value="PWZ44875.1"/>
    <property type="molecule type" value="Genomic_DNA"/>
</dbReference>
<dbReference type="PANTHER" id="PTHR19876:SF70">
    <property type="entry name" value="COATOMER WD ASSOCIATED REGION DOMAIN-CONTAINING PROTEIN"/>
    <property type="match status" value="1"/>
</dbReference>
<keyword evidence="1 3" id="KW-0853">WD repeat</keyword>
<dbReference type="CDD" id="cd21037">
    <property type="entry name" value="MLKL_NTD"/>
    <property type="match status" value="1"/>
</dbReference>
<dbReference type="PROSITE" id="PS50082">
    <property type="entry name" value="WD_REPEATS_2"/>
    <property type="match status" value="1"/>
</dbReference>
<dbReference type="Proteomes" id="UP000251960">
    <property type="component" value="Chromosome 10"/>
</dbReference>
<dbReference type="InterPro" id="IPR050844">
    <property type="entry name" value="Coatomer_complex_subunit"/>
</dbReference>
<dbReference type="InterPro" id="IPR036322">
    <property type="entry name" value="WD40_repeat_dom_sf"/>
</dbReference>
<accession>A0A3L6GCT0</accession>
<evidence type="ECO:0000256" key="4">
    <source>
        <dbReference type="SAM" id="MobiDB-lite"/>
    </source>
</evidence>
<dbReference type="InterPro" id="IPR015943">
    <property type="entry name" value="WD40/YVTN_repeat-like_dom_sf"/>
</dbReference>
<dbReference type="Gene3D" id="1.20.930.20">
    <property type="entry name" value="Adaptor protein Cbl, N-terminal domain"/>
    <property type="match status" value="1"/>
</dbReference>
<dbReference type="Gene3D" id="2.130.10.10">
    <property type="entry name" value="YVTN repeat-like/Quinoprotein amine dehydrogenase"/>
    <property type="match status" value="1"/>
</dbReference>
<evidence type="ECO:0000256" key="3">
    <source>
        <dbReference type="PROSITE-ProRule" id="PRU00221"/>
    </source>
</evidence>
<protein>
    <submittedName>
        <fullName evidence="5">Coatomer subunit beta'-1</fullName>
    </submittedName>
</protein>
<feature type="compositionally biased region" description="Polar residues" evidence="4">
    <location>
        <begin position="270"/>
        <end position="284"/>
    </location>
</feature>